<feature type="transmembrane region" description="Helical" evidence="1">
    <location>
        <begin position="27"/>
        <end position="48"/>
    </location>
</feature>
<evidence type="ECO:0000256" key="1">
    <source>
        <dbReference type="SAM" id="Phobius"/>
    </source>
</evidence>
<evidence type="ECO:0000313" key="2">
    <source>
        <dbReference type="EMBL" id="KKK53449.1"/>
    </source>
</evidence>
<keyword evidence="1" id="KW-0812">Transmembrane</keyword>
<protein>
    <submittedName>
        <fullName evidence="2">Uncharacterized protein</fullName>
    </submittedName>
</protein>
<proteinExistence type="predicted"/>
<dbReference type="AlphaFoldDB" id="A0A0F8YH05"/>
<keyword evidence="1" id="KW-1133">Transmembrane helix</keyword>
<feature type="non-terminal residue" evidence="2">
    <location>
        <position position="56"/>
    </location>
</feature>
<comment type="caution">
    <text evidence="2">The sequence shown here is derived from an EMBL/GenBank/DDBJ whole genome shotgun (WGS) entry which is preliminary data.</text>
</comment>
<sequence>MGSHDLVGGLLDDLLGSFSFSGVWGTLQLLFLVLIAGLVVFLGFWFFYKWNKYRIN</sequence>
<reference evidence="2" key="1">
    <citation type="journal article" date="2015" name="Nature">
        <title>Complex archaea that bridge the gap between prokaryotes and eukaryotes.</title>
        <authorList>
            <person name="Spang A."/>
            <person name="Saw J.H."/>
            <person name="Jorgensen S.L."/>
            <person name="Zaremba-Niedzwiedzka K."/>
            <person name="Martijn J."/>
            <person name="Lind A.E."/>
            <person name="van Eijk R."/>
            <person name="Schleper C."/>
            <person name="Guy L."/>
            <person name="Ettema T.J."/>
        </authorList>
    </citation>
    <scope>NUCLEOTIDE SEQUENCE</scope>
</reference>
<gene>
    <name evidence="2" type="ORF">LCGC14_3094690</name>
</gene>
<accession>A0A0F8YH05</accession>
<name>A0A0F8YH05_9ZZZZ</name>
<organism evidence="2">
    <name type="scientific">marine sediment metagenome</name>
    <dbReference type="NCBI Taxonomy" id="412755"/>
    <lineage>
        <taxon>unclassified sequences</taxon>
        <taxon>metagenomes</taxon>
        <taxon>ecological metagenomes</taxon>
    </lineage>
</organism>
<dbReference type="EMBL" id="LAZR01066500">
    <property type="protein sequence ID" value="KKK53449.1"/>
    <property type="molecule type" value="Genomic_DNA"/>
</dbReference>
<keyword evidence="1" id="KW-0472">Membrane</keyword>